<dbReference type="GO" id="GO:0034362">
    <property type="term" value="C:low-density lipoprotein particle"/>
    <property type="evidence" value="ECO:0007669"/>
    <property type="project" value="TreeGrafter"/>
</dbReference>
<reference evidence="1" key="1">
    <citation type="submission" date="2025-08" db="UniProtKB">
        <authorList>
            <consortium name="Ensembl"/>
        </authorList>
    </citation>
    <scope>IDENTIFICATION</scope>
</reference>
<organism evidence="1 2">
    <name type="scientific">Kryptolebias marmoratus</name>
    <name type="common">Mangrove killifish</name>
    <name type="synonym">Rivulus marmoratus</name>
    <dbReference type="NCBI Taxonomy" id="37003"/>
    <lineage>
        <taxon>Eukaryota</taxon>
        <taxon>Metazoa</taxon>
        <taxon>Chordata</taxon>
        <taxon>Craniata</taxon>
        <taxon>Vertebrata</taxon>
        <taxon>Euteleostomi</taxon>
        <taxon>Actinopterygii</taxon>
        <taxon>Neopterygii</taxon>
        <taxon>Teleostei</taxon>
        <taxon>Neoteleostei</taxon>
        <taxon>Acanthomorphata</taxon>
        <taxon>Ovalentaria</taxon>
        <taxon>Atherinomorphae</taxon>
        <taxon>Cyprinodontiformes</taxon>
        <taxon>Rivulidae</taxon>
        <taxon>Kryptolebias</taxon>
    </lineage>
</organism>
<evidence type="ECO:0000313" key="2">
    <source>
        <dbReference type="Proteomes" id="UP000264800"/>
    </source>
</evidence>
<dbReference type="AlphaFoldDB" id="A0A3Q3AD99"/>
<evidence type="ECO:0000313" key="1">
    <source>
        <dbReference type="Ensembl" id="ENSKMAP00000014558.1"/>
    </source>
</evidence>
<keyword evidence="2" id="KW-1185">Reference proteome</keyword>
<dbReference type="GO" id="GO:0042953">
    <property type="term" value="P:lipoprotein transport"/>
    <property type="evidence" value="ECO:0007669"/>
    <property type="project" value="TreeGrafter"/>
</dbReference>
<protein>
    <submittedName>
        <fullName evidence="1">Uncharacterized protein</fullName>
    </submittedName>
</protein>
<proteinExistence type="predicted"/>
<dbReference type="GO" id="GO:0050750">
    <property type="term" value="F:low-density lipoprotein particle receptor binding"/>
    <property type="evidence" value="ECO:0007669"/>
    <property type="project" value="TreeGrafter"/>
</dbReference>
<accession>A0A3Q3AD99</accession>
<dbReference type="Ensembl" id="ENSKMAT00000014771.1">
    <property type="protein sequence ID" value="ENSKMAP00000014558.1"/>
    <property type="gene ID" value="ENSKMAG00000010922.1"/>
</dbReference>
<dbReference type="STRING" id="37003.ENSKMAP00000014558"/>
<dbReference type="PANTHER" id="PTHR13769">
    <property type="entry name" value="APOLIPOPROTEIN B"/>
    <property type="match status" value="1"/>
</dbReference>
<reference evidence="1" key="2">
    <citation type="submission" date="2025-09" db="UniProtKB">
        <authorList>
            <consortium name="Ensembl"/>
        </authorList>
    </citation>
    <scope>IDENTIFICATION</scope>
</reference>
<sequence length="408" mass="45859">ITASVSSPSAGFLGLHLQRRSPSQLHGKLFSRYLSSPERDTNIFTAKASLRNADKLVLQTSWNWDFFSDAMEGVKTRIPAMTSALLKFINKHHTSHFGFDMSRGGSKLKNAVSNLIERAHRGVSVSFTTLQDLIRTFADRGRDAYTNFSENLMFTDIKDLINIIVSGIISGLRHIWYSTEALFSPVTEVLRNKKFTIPGSERELSIEEALDGAAQQVFRLLEKISAYIRSIEFTLPGTDVLVNGHEILENLNADINSTSHHLKSYLRDKFDLQMIAEKAEGLFSHLKDQNAAVSSQVDAVYAEILRSSTQGANEAQRRAAECKDLLKLKLYEVYNALSMERVNSGTQQFIGVLQSNLSEALNESVDLIRKASLNTAPYVRVGKEKVDVEIPLPFLWKSFNEWPTQLRQ</sequence>
<name>A0A3Q3AD99_KRYMA</name>
<dbReference type="GO" id="GO:0006642">
    <property type="term" value="P:triglyceride mobilization"/>
    <property type="evidence" value="ECO:0007669"/>
    <property type="project" value="TreeGrafter"/>
</dbReference>
<dbReference type="GO" id="GO:0030301">
    <property type="term" value="P:cholesterol transport"/>
    <property type="evidence" value="ECO:0007669"/>
    <property type="project" value="TreeGrafter"/>
</dbReference>
<dbReference type="GeneTree" id="ENSGT00590000083139"/>
<dbReference type="GO" id="GO:0042632">
    <property type="term" value="P:cholesterol homeostasis"/>
    <property type="evidence" value="ECO:0007669"/>
    <property type="project" value="TreeGrafter"/>
</dbReference>
<dbReference type="InterPro" id="IPR052418">
    <property type="entry name" value="Apolipoprotein_B"/>
</dbReference>
<dbReference type="GO" id="GO:0120020">
    <property type="term" value="F:cholesterol transfer activity"/>
    <property type="evidence" value="ECO:0007669"/>
    <property type="project" value="TreeGrafter"/>
</dbReference>
<dbReference type="PANTHER" id="PTHR13769:SF6">
    <property type="entry name" value="APOLIPOPROTEIN B-100"/>
    <property type="match status" value="1"/>
</dbReference>
<dbReference type="OMA" id="RHIWYST"/>
<dbReference type="Proteomes" id="UP000264800">
    <property type="component" value="Unplaced"/>
</dbReference>
<dbReference type="GO" id="GO:0034359">
    <property type="term" value="C:mature chylomicron"/>
    <property type="evidence" value="ECO:0007669"/>
    <property type="project" value="TreeGrafter"/>
</dbReference>
<dbReference type="GO" id="GO:0034361">
    <property type="term" value="C:very-low-density lipoprotein particle"/>
    <property type="evidence" value="ECO:0007669"/>
    <property type="project" value="TreeGrafter"/>
</dbReference>